<organism evidence="2 3">
    <name type="scientific">Phytophthora boehmeriae</name>
    <dbReference type="NCBI Taxonomy" id="109152"/>
    <lineage>
        <taxon>Eukaryota</taxon>
        <taxon>Sar</taxon>
        <taxon>Stramenopiles</taxon>
        <taxon>Oomycota</taxon>
        <taxon>Peronosporomycetes</taxon>
        <taxon>Peronosporales</taxon>
        <taxon>Peronosporaceae</taxon>
        <taxon>Phytophthora</taxon>
    </lineage>
</organism>
<dbReference type="Proteomes" id="UP000693981">
    <property type="component" value="Unassembled WGS sequence"/>
</dbReference>
<dbReference type="EMBL" id="JAGDFL010000034">
    <property type="protein sequence ID" value="KAG7400275.1"/>
    <property type="molecule type" value="Genomic_DNA"/>
</dbReference>
<dbReference type="InterPro" id="IPR037647">
    <property type="entry name" value="HIRIP3"/>
</dbReference>
<feature type="compositionally biased region" description="Acidic residues" evidence="1">
    <location>
        <begin position="285"/>
        <end position="307"/>
    </location>
</feature>
<gene>
    <name evidence="2" type="ORF">PHYBOEH_006412</name>
</gene>
<reference evidence="2" key="1">
    <citation type="submission" date="2021-02" db="EMBL/GenBank/DDBJ databases">
        <authorList>
            <person name="Palmer J.M."/>
        </authorList>
    </citation>
    <scope>NUCLEOTIDE SEQUENCE</scope>
    <source>
        <strain evidence="2">SCRP23</strain>
    </source>
</reference>
<feature type="compositionally biased region" description="Acidic residues" evidence="1">
    <location>
        <begin position="118"/>
        <end position="131"/>
    </location>
</feature>
<dbReference type="OrthoDB" id="514832at2759"/>
<accession>A0A8T1X2V5</accession>
<evidence type="ECO:0000313" key="3">
    <source>
        <dbReference type="Proteomes" id="UP000693981"/>
    </source>
</evidence>
<evidence type="ECO:0000313" key="2">
    <source>
        <dbReference type="EMBL" id="KAG7400275.1"/>
    </source>
</evidence>
<feature type="compositionally biased region" description="Acidic residues" evidence="1">
    <location>
        <begin position="138"/>
        <end position="147"/>
    </location>
</feature>
<dbReference type="GO" id="GO:0005634">
    <property type="term" value="C:nucleus"/>
    <property type="evidence" value="ECO:0007669"/>
    <property type="project" value="TreeGrafter"/>
</dbReference>
<comment type="caution">
    <text evidence="2">The sequence shown here is derived from an EMBL/GenBank/DDBJ whole genome shotgun (WGS) entry which is preliminary data.</text>
</comment>
<keyword evidence="3" id="KW-1185">Reference proteome</keyword>
<feature type="compositionally biased region" description="Acidic residues" evidence="1">
    <location>
        <begin position="91"/>
        <end position="101"/>
    </location>
</feature>
<sequence length="314" mass="34746">MMEALGENVGMAPAAVESLISEKMVVKALREMLPSLDADTVTIGIVMEKLALRFGTDKQDIKTRWRARLKEILPDMLDLCAGGGKDGDEKKEEDEDEEEEEFRPTRKRPTRKRNAVSDSEDEEEDANDSDASETKADEPEDDEEEEFATVKRRRPSSGDSRKQTSKPAAKKAKTTKQADTPGIASLKELGRAAGVLNPHVYGLLKAASSAEEEEEILRDRLRDAGVIFTGSYPSSRDISVAKRKHEKAKELEGIDTRLIISGGRSRRNSGPRISYKEDYEGKDAVEEEEDDDEDDEDASDREADDSGSDSAGTF</sequence>
<name>A0A8T1X2V5_9STRA</name>
<feature type="compositionally biased region" description="Basic and acidic residues" evidence="1">
    <location>
        <begin position="274"/>
        <end position="284"/>
    </location>
</feature>
<feature type="region of interest" description="Disordered" evidence="1">
    <location>
        <begin position="78"/>
        <end position="183"/>
    </location>
</feature>
<proteinExistence type="predicted"/>
<evidence type="ECO:0000256" key="1">
    <source>
        <dbReference type="SAM" id="MobiDB-lite"/>
    </source>
</evidence>
<protein>
    <submittedName>
        <fullName evidence="2">Uncharacterized protein</fullName>
    </submittedName>
</protein>
<dbReference type="PANTHER" id="PTHR15410">
    <property type="entry name" value="HIRA-INTERACTING PROTEIN 3"/>
    <property type="match status" value="1"/>
</dbReference>
<dbReference type="PANTHER" id="PTHR15410:SF2">
    <property type="entry name" value="HIRA-INTERACTING PROTEIN 3"/>
    <property type="match status" value="1"/>
</dbReference>
<feature type="region of interest" description="Disordered" evidence="1">
    <location>
        <begin position="260"/>
        <end position="314"/>
    </location>
</feature>
<feature type="compositionally biased region" description="Basic residues" evidence="1">
    <location>
        <begin position="105"/>
        <end position="114"/>
    </location>
</feature>
<dbReference type="AlphaFoldDB" id="A0A8T1X2V5"/>